<evidence type="ECO:0000256" key="1">
    <source>
        <dbReference type="SAM" id="Phobius"/>
    </source>
</evidence>
<reference evidence="3" key="4">
    <citation type="journal article" date="2015" name="G3 (Bethesda)">
        <title>Genome sequences of three phytopathogenic species of the Magnaporthaceae family of fungi.</title>
        <authorList>
            <person name="Okagaki L.H."/>
            <person name="Nunes C.C."/>
            <person name="Sailsbery J."/>
            <person name="Clay B."/>
            <person name="Brown D."/>
            <person name="John T."/>
            <person name="Oh Y."/>
            <person name="Young N."/>
            <person name="Fitzgerald M."/>
            <person name="Haas B.J."/>
            <person name="Zeng Q."/>
            <person name="Young S."/>
            <person name="Adiconis X."/>
            <person name="Fan L."/>
            <person name="Levin J.Z."/>
            <person name="Mitchell T.K."/>
            <person name="Okubara P.A."/>
            <person name="Farman M.L."/>
            <person name="Kohn L.M."/>
            <person name="Birren B."/>
            <person name="Ma L.-J."/>
            <person name="Dean R.A."/>
        </authorList>
    </citation>
    <scope>NUCLEOTIDE SEQUENCE</scope>
    <source>
        <strain evidence="3">R3-111a-1</strain>
    </source>
</reference>
<accession>J3P0M9</accession>
<feature type="transmembrane region" description="Helical" evidence="1">
    <location>
        <begin position="39"/>
        <end position="69"/>
    </location>
</feature>
<name>J3P0M9_GAET3</name>
<evidence type="ECO:0000313" key="3">
    <source>
        <dbReference type="EnsemblFungi" id="EJT77162"/>
    </source>
</evidence>
<reference evidence="2" key="3">
    <citation type="submission" date="2010-09" db="EMBL/GenBank/DDBJ databases">
        <title>Annotation of Gaeumannomyces graminis var. tritici R3-111a-1.</title>
        <authorList>
            <consortium name="The Broad Institute Genome Sequencing Platform"/>
            <person name="Ma L.-J."/>
            <person name="Dead R."/>
            <person name="Young S.K."/>
            <person name="Zeng Q."/>
            <person name="Gargeya S."/>
            <person name="Fitzgerald M."/>
            <person name="Haas B."/>
            <person name="Abouelleil A."/>
            <person name="Alvarado L."/>
            <person name="Arachchi H.M."/>
            <person name="Berlin A."/>
            <person name="Brown A."/>
            <person name="Chapman S.B."/>
            <person name="Chen Z."/>
            <person name="Dunbar C."/>
            <person name="Freedman E."/>
            <person name="Gearin G."/>
            <person name="Gellesch M."/>
            <person name="Goldberg J."/>
            <person name="Griggs A."/>
            <person name="Gujja S."/>
            <person name="Heiman D."/>
            <person name="Howarth C."/>
            <person name="Larson L."/>
            <person name="Lui A."/>
            <person name="MacDonald P.J.P."/>
            <person name="Mehta T."/>
            <person name="Montmayeur A."/>
            <person name="Murphy C."/>
            <person name="Neiman D."/>
            <person name="Pearson M."/>
            <person name="Priest M."/>
            <person name="Roberts A."/>
            <person name="Saif S."/>
            <person name="Shea T."/>
            <person name="Shenoy N."/>
            <person name="Sisk P."/>
            <person name="Stolte C."/>
            <person name="Sykes S."/>
            <person name="Yandava C."/>
            <person name="Wortman J."/>
            <person name="Nusbaum C."/>
            <person name="Birren B."/>
        </authorList>
    </citation>
    <scope>NUCLEOTIDE SEQUENCE</scope>
    <source>
        <strain evidence="2">R3-111a-1</strain>
    </source>
</reference>
<sequence length="116" mass="13422">MPLAPLGEDEFSIRQIFRLWQGQHYSNVFKLVQEESDSWWIHVNFGLAVAAICHYSFLAIVTVCIIWHLRKRRTGLKWSPTTLAAQLALIQGSNILDKFEEMDDTDSVNLEDEVKM</sequence>
<protein>
    <submittedName>
        <fullName evidence="2 3">Uncharacterized protein</fullName>
    </submittedName>
</protein>
<dbReference type="VEuPathDB" id="FungiDB:GGTG_07074"/>
<dbReference type="OrthoDB" id="3057599at2759"/>
<dbReference type="GeneID" id="20347532"/>
<reference evidence="3" key="5">
    <citation type="submission" date="2018-04" db="UniProtKB">
        <authorList>
            <consortium name="EnsemblFungi"/>
        </authorList>
    </citation>
    <scope>IDENTIFICATION</scope>
    <source>
        <strain evidence="3">R3-111a-1</strain>
    </source>
</reference>
<gene>
    <name evidence="3" type="primary">20347532</name>
    <name evidence="2" type="ORF">GGTG_07074</name>
</gene>
<reference evidence="2" key="2">
    <citation type="submission" date="2010-07" db="EMBL/GenBank/DDBJ databases">
        <authorList>
            <consortium name="The Broad Institute Genome Sequencing Platform"/>
            <consortium name="Broad Institute Genome Sequencing Center for Infectious Disease"/>
            <person name="Ma L.-J."/>
            <person name="Dead R."/>
            <person name="Young S."/>
            <person name="Zeng Q."/>
            <person name="Koehrsen M."/>
            <person name="Alvarado L."/>
            <person name="Berlin A."/>
            <person name="Chapman S.B."/>
            <person name="Chen Z."/>
            <person name="Freedman E."/>
            <person name="Gellesch M."/>
            <person name="Goldberg J."/>
            <person name="Griggs A."/>
            <person name="Gujja S."/>
            <person name="Heilman E.R."/>
            <person name="Heiman D."/>
            <person name="Hepburn T."/>
            <person name="Howarth C."/>
            <person name="Jen D."/>
            <person name="Larson L."/>
            <person name="Mehta T."/>
            <person name="Neiman D."/>
            <person name="Pearson M."/>
            <person name="Roberts A."/>
            <person name="Saif S."/>
            <person name="Shea T."/>
            <person name="Shenoy N."/>
            <person name="Sisk P."/>
            <person name="Stolte C."/>
            <person name="Sykes S."/>
            <person name="Walk T."/>
            <person name="White J."/>
            <person name="Yandava C."/>
            <person name="Haas B."/>
            <person name="Nusbaum C."/>
            <person name="Birren B."/>
        </authorList>
    </citation>
    <scope>NUCLEOTIDE SEQUENCE</scope>
    <source>
        <strain evidence="2">R3-111a-1</strain>
    </source>
</reference>
<dbReference type="EMBL" id="GL385397">
    <property type="protein sequence ID" value="EJT77162.1"/>
    <property type="molecule type" value="Genomic_DNA"/>
</dbReference>
<keyword evidence="4" id="KW-1185">Reference proteome</keyword>
<organism evidence="2">
    <name type="scientific">Gaeumannomyces tritici (strain R3-111a-1)</name>
    <name type="common">Wheat and barley take-all root rot fungus</name>
    <name type="synonym">Gaeumannomyces graminis var. tritici</name>
    <dbReference type="NCBI Taxonomy" id="644352"/>
    <lineage>
        <taxon>Eukaryota</taxon>
        <taxon>Fungi</taxon>
        <taxon>Dikarya</taxon>
        <taxon>Ascomycota</taxon>
        <taxon>Pezizomycotina</taxon>
        <taxon>Sordariomycetes</taxon>
        <taxon>Sordariomycetidae</taxon>
        <taxon>Magnaporthales</taxon>
        <taxon>Magnaporthaceae</taxon>
        <taxon>Gaeumannomyces</taxon>
    </lineage>
</organism>
<dbReference type="EnsemblFungi" id="EJT77162">
    <property type="protein sequence ID" value="EJT77162"/>
    <property type="gene ID" value="GGTG_07074"/>
</dbReference>
<dbReference type="Proteomes" id="UP000006039">
    <property type="component" value="Unassembled WGS sequence"/>
</dbReference>
<keyword evidence="1" id="KW-0812">Transmembrane</keyword>
<dbReference type="HOGENOM" id="CLU_2097025_0_0_1"/>
<proteinExistence type="predicted"/>
<evidence type="ECO:0000313" key="4">
    <source>
        <dbReference type="Proteomes" id="UP000006039"/>
    </source>
</evidence>
<keyword evidence="1" id="KW-1133">Transmembrane helix</keyword>
<dbReference type="AlphaFoldDB" id="J3P0M9"/>
<evidence type="ECO:0000313" key="2">
    <source>
        <dbReference type="EMBL" id="EJT77162.1"/>
    </source>
</evidence>
<dbReference type="RefSeq" id="XP_009223162.1">
    <property type="nucleotide sequence ID" value="XM_009224898.1"/>
</dbReference>
<keyword evidence="1" id="KW-0472">Membrane</keyword>
<reference evidence="4" key="1">
    <citation type="submission" date="2010-07" db="EMBL/GenBank/DDBJ databases">
        <title>The genome sequence of Gaeumannomyces graminis var. tritici strain R3-111a-1.</title>
        <authorList>
            <consortium name="The Broad Institute Genome Sequencing Platform"/>
            <person name="Ma L.-J."/>
            <person name="Dead R."/>
            <person name="Young S."/>
            <person name="Zeng Q."/>
            <person name="Koehrsen M."/>
            <person name="Alvarado L."/>
            <person name="Berlin A."/>
            <person name="Chapman S.B."/>
            <person name="Chen Z."/>
            <person name="Freedman E."/>
            <person name="Gellesch M."/>
            <person name="Goldberg J."/>
            <person name="Griggs A."/>
            <person name="Gujja S."/>
            <person name="Heilman E.R."/>
            <person name="Heiman D."/>
            <person name="Hepburn T."/>
            <person name="Howarth C."/>
            <person name="Jen D."/>
            <person name="Larson L."/>
            <person name="Mehta T."/>
            <person name="Neiman D."/>
            <person name="Pearson M."/>
            <person name="Roberts A."/>
            <person name="Saif S."/>
            <person name="Shea T."/>
            <person name="Shenoy N."/>
            <person name="Sisk P."/>
            <person name="Stolte C."/>
            <person name="Sykes S."/>
            <person name="Walk T."/>
            <person name="White J."/>
            <person name="Yandava C."/>
            <person name="Haas B."/>
            <person name="Nusbaum C."/>
            <person name="Birren B."/>
        </authorList>
    </citation>
    <scope>NUCLEOTIDE SEQUENCE [LARGE SCALE GENOMIC DNA]</scope>
    <source>
        <strain evidence="4">R3-111a-1</strain>
    </source>
</reference>